<feature type="compositionally biased region" description="Gly residues" evidence="6">
    <location>
        <begin position="186"/>
        <end position="215"/>
    </location>
</feature>
<reference evidence="9" key="1">
    <citation type="submission" date="2018-05" db="EMBL/GenBank/DDBJ databases">
        <authorList>
            <person name="Lanie J.A."/>
            <person name="Ng W.-L."/>
            <person name="Kazmierczak K.M."/>
            <person name="Andrzejewski T.M."/>
            <person name="Davidsen T.M."/>
            <person name="Wayne K.J."/>
            <person name="Tettelin H."/>
            <person name="Glass J.I."/>
            <person name="Rusch D."/>
            <person name="Podicherti R."/>
            <person name="Tsui H.-C.T."/>
            <person name="Winkler M.E."/>
        </authorList>
    </citation>
    <scope>NUCLEOTIDE SEQUENCE</scope>
    <source>
        <strain evidence="9">ZC4RG45</strain>
    </source>
</reference>
<feature type="compositionally biased region" description="Basic and acidic residues" evidence="6">
    <location>
        <begin position="64"/>
        <end position="73"/>
    </location>
</feature>
<evidence type="ECO:0000313" key="9">
    <source>
        <dbReference type="EMBL" id="PZM97829.1"/>
    </source>
</evidence>
<keyword evidence="2" id="KW-1003">Cell membrane</keyword>
<comment type="caution">
    <text evidence="9">The sequence shown here is derived from an EMBL/GenBank/DDBJ whole genome shotgun (WGS) entry which is preliminary data.</text>
</comment>
<comment type="subcellular location">
    <subcellularLocation>
        <location evidence="1">Cell membrane</location>
        <topology evidence="1">Multi-pass membrane protein</topology>
    </subcellularLocation>
</comment>
<evidence type="ECO:0000256" key="2">
    <source>
        <dbReference type="ARBA" id="ARBA00022475"/>
    </source>
</evidence>
<reference evidence="8 10" key="3">
    <citation type="journal article" date="2021" name="BMC Genomics">
        <title>Genome-resolved metagenome and metatranscriptome analyses of thermophilic composting reveal key bacterial players and their metabolic interactions.</title>
        <authorList>
            <person name="Braga L.P.P."/>
            <person name="Pereira R.V."/>
            <person name="Martins L.F."/>
            <person name="Moura L.M.S."/>
            <person name="Sanchez F.B."/>
            <person name="Patane J.S.L."/>
            <person name="da Silva A.M."/>
            <person name="Setubal J.C."/>
        </authorList>
    </citation>
    <scope>NUCLEOTIDE SEQUENCE [LARGE SCALE GENOMIC DNA]</scope>
    <source>
        <strain evidence="8">ZC4RG45</strain>
    </source>
</reference>
<feature type="transmembrane region" description="Helical" evidence="7">
    <location>
        <begin position="271"/>
        <end position="292"/>
    </location>
</feature>
<dbReference type="Proteomes" id="UP000249324">
    <property type="component" value="Unassembled WGS sequence"/>
</dbReference>
<feature type="transmembrane region" description="Helical" evidence="7">
    <location>
        <begin position="509"/>
        <end position="532"/>
    </location>
</feature>
<evidence type="ECO:0000256" key="3">
    <source>
        <dbReference type="ARBA" id="ARBA00022692"/>
    </source>
</evidence>
<organism evidence="9">
    <name type="scientific">Thermocrispum agreste</name>
    <dbReference type="NCBI Taxonomy" id="37925"/>
    <lineage>
        <taxon>Bacteria</taxon>
        <taxon>Bacillati</taxon>
        <taxon>Actinomycetota</taxon>
        <taxon>Actinomycetes</taxon>
        <taxon>Pseudonocardiales</taxon>
        <taxon>Pseudonocardiaceae</taxon>
        <taxon>Thermocrispum</taxon>
    </lineage>
</organism>
<accession>A0A2W4L9Z2</accession>
<reference evidence="8" key="4">
    <citation type="submission" date="2023-08" db="EMBL/GenBank/DDBJ databases">
        <authorList>
            <person name="Guima S.E.S."/>
            <person name="Martins L.F."/>
            <person name="Silva A.M."/>
            <person name="Setubal J.C."/>
        </authorList>
    </citation>
    <scope>NUCLEOTIDE SEQUENCE</scope>
    <source>
        <strain evidence="8">ZC4RG45</strain>
    </source>
</reference>
<feature type="region of interest" description="Disordered" evidence="6">
    <location>
        <begin position="667"/>
        <end position="715"/>
    </location>
</feature>
<feature type="transmembrane region" description="Helical" evidence="7">
    <location>
        <begin position="420"/>
        <end position="438"/>
    </location>
</feature>
<sequence length="715" mass="75247">MRRVIGSGSDDRKGPSVFGGRSRRGRNKPARKWVPDPEPTRRSRGAVTPPPTKRFAEPPAARPPVEDPPHRITADQAYTVELEREQRRQPREQAEPGAPGWERYGTDGYLRPPGHRSRGYERQAPPPGERPYDERRQRFYDGPAGRPYPERGGYRGRDEHGYPHPGGYDQRGRAHYEGPGHEPPGHAGGHGGQPPGGGHVPPGGGQVPPGDGPVGPDGRPWPKKLTVTRVAAMRGRELSERAVRLFQRVHRADGAHESGLTSLSWSLMLNYASDAALAVALANTLFFSAATAESKWKVALYLLITIAPFAVIAPLIGPALDKIQRGRRLAMAVASAASAVMCMVIALNFDNWALYPAALGKMVLSKSYMVLKSAVTPRVVPPEITLSKTNARLTVFGLGAGAVGGAIASLFSWIAGSPGAAWVAAAICVAGTVQAMRIPSWVEVTEGEVPATLNSQAIRRKPAGKQPITVGVLVALWGNGTIRLLTGFLMLFAAFAVKASAEQHDQSPFVQLLLLGVLGAAAGAGGFVGNAIGSRLHLGGTDQVTTVAVATTLAATVLAALLPGIATAALVALIGATCSALAKISLDAVIQHDLPEESRASAFGRSETVLQMAWCFGGAIGLLLPPTYWLGFLVISVLLVLGLVQTILVRRGKSLLPSREIFSRRRAAAATSGTPAGSAPSSGSAEPAGAAPATGGPSGSDGTKRRPRTTKWTPQ</sequence>
<dbReference type="GO" id="GO:0005886">
    <property type="term" value="C:plasma membrane"/>
    <property type="evidence" value="ECO:0007669"/>
    <property type="project" value="UniProtKB-SubCell"/>
</dbReference>
<dbReference type="InterPro" id="IPR036259">
    <property type="entry name" value="MFS_trans_sf"/>
</dbReference>
<feature type="transmembrane region" description="Helical" evidence="7">
    <location>
        <begin position="391"/>
        <end position="414"/>
    </location>
</feature>
<feature type="compositionally biased region" description="Basic residues" evidence="6">
    <location>
        <begin position="21"/>
        <end position="31"/>
    </location>
</feature>
<evidence type="ECO:0000256" key="4">
    <source>
        <dbReference type="ARBA" id="ARBA00022989"/>
    </source>
</evidence>
<keyword evidence="5 7" id="KW-0472">Membrane</keyword>
<keyword evidence="4 7" id="KW-1133">Transmembrane helix</keyword>
<evidence type="ECO:0000256" key="7">
    <source>
        <dbReference type="SAM" id="Phobius"/>
    </source>
</evidence>
<feature type="compositionally biased region" description="Low complexity" evidence="6">
    <location>
        <begin position="668"/>
        <end position="695"/>
    </location>
</feature>
<feature type="compositionally biased region" description="Basic and acidic residues" evidence="6">
    <location>
        <begin position="130"/>
        <end position="139"/>
    </location>
</feature>
<feature type="compositionally biased region" description="Basic and acidic residues" evidence="6">
    <location>
        <begin position="170"/>
        <end position="184"/>
    </location>
</feature>
<dbReference type="Pfam" id="PF07690">
    <property type="entry name" value="MFS_1"/>
    <property type="match status" value="1"/>
</dbReference>
<feature type="transmembrane region" description="Helical" evidence="7">
    <location>
        <begin position="468"/>
        <end position="497"/>
    </location>
</feature>
<name>A0A2W4L9Z2_9PSEU</name>
<dbReference type="SUPFAM" id="SSF103473">
    <property type="entry name" value="MFS general substrate transporter"/>
    <property type="match status" value="1"/>
</dbReference>
<reference evidence="8" key="2">
    <citation type="submission" date="2018-05" db="EMBL/GenBank/DDBJ databases">
        <authorList>
            <person name="Moura L."/>
            <person name="Setubal J.C."/>
        </authorList>
    </citation>
    <scope>NUCLEOTIDE SEQUENCE</scope>
    <source>
        <strain evidence="8">ZC4RG45</strain>
    </source>
</reference>
<evidence type="ECO:0000256" key="1">
    <source>
        <dbReference type="ARBA" id="ARBA00004651"/>
    </source>
</evidence>
<feature type="transmembrane region" description="Helical" evidence="7">
    <location>
        <begin position="329"/>
        <end position="347"/>
    </location>
</feature>
<dbReference type="STRING" id="1111738.GCA_000427905_01437"/>
<evidence type="ECO:0000313" key="10">
    <source>
        <dbReference type="Proteomes" id="UP000249324"/>
    </source>
</evidence>
<proteinExistence type="predicted"/>
<keyword evidence="3 7" id="KW-0812">Transmembrane</keyword>
<dbReference type="Gene3D" id="1.20.1250.20">
    <property type="entry name" value="MFS general substrate transporter like domains"/>
    <property type="match status" value="1"/>
</dbReference>
<evidence type="ECO:0000256" key="6">
    <source>
        <dbReference type="SAM" id="MobiDB-lite"/>
    </source>
</evidence>
<dbReference type="PANTHER" id="PTHR23513">
    <property type="entry name" value="INTEGRAL MEMBRANE EFFLUX PROTEIN-RELATED"/>
    <property type="match status" value="1"/>
</dbReference>
<feature type="transmembrane region" description="Helical" evidence="7">
    <location>
        <begin position="628"/>
        <end position="649"/>
    </location>
</feature>
<dbReference type="AlphaFoldDB" id="A0A2W4L9Z2"/>
<evidence type="ECO:0000313" key="8">
    <source>
        <dbReference type="EMBL" id="MFO7190814.1"/>
    </source>
</evidence>
<feature type="region of interest" description="Disordered" evidence="6">
    <location>
        <begin position="1"/>
        <end position="222"/>
    </location>
</feature>
<evidence type="ECO:0000256" key="5">
    <source>
        <dbReference type="ARBA" id="ARBA00023136"/>
    </source>
</evidence>
<protein>
    <submittedName>
        <fullName evidence="9">MFS transporter</fullName>
    </submittedName>
</protein>
<feature type="compositionally biased region" description="Basic and acidic residues" evidence="6">
    <location>
        <begin position="148"/>
        <end position="162"/>
    </location>
</feature>
<dbReference type="PANTHER" id="PTHR23513:SF18">
    <property type="entry name" value="INTEGRAL MEMBRANE PROTEIN"/>
    <property type="match status" value="1"/>
</dbReference>
<dbReference type="EMBL" id="QGUI01000285">
    <property type="protein sequence ID" value="PZM97829.1"/>
    <property type="molecule type" value="Genomic_DNA"/>
</dbReference>
<feature type="transmembrane region" description="Helical" evidence="7">
    <location>
        <begin position="298"/>
        <end position="317"/>
    </location>
</feature>
<dbReference type="GO" id="GO:0022857">
    <property type="term" value="F:transmembrane transporter activity"/>
    <property type="evidence" value="ECO:0007669"/>
    <property type="project" value="InterPro"/>
</dbReference>
<feature type="compositionally biased region" description="Basic and acidic residues" evidence="6">
    <location>
        <begin position="81"/>
        <end position="94"/>
    </location>
</feature>
<gene>
    <name evidence="8" type="ORF">DIU77_001015</name>
    <name evidence="9" type="ORF">DIU77_08750</name>
</gene>
<dbReference type="InterPro" id="IPR011701">
    <property type="entry name" value="MFS"/>
</dbReference>
<dbReference type="EMBL" id="QGUI02000005">
    <property type="protein sequence ID" value="MFO7190814.1"/>
    <property type="molecule type" value="Genomic_DNA"/>
</dbReference>